<evidence type="ECO:0000256" key="1">
    <source>
        <dbReference type="SAM" id="Phobius"/>
    </source>
</evidence>
<sequence>MSILRSVCKGSLFIAGSGCLITSGYCITMAAGFKNKKYLVAGMAIGALGSVCLNAAATMDKNDTIDKTIDQVNDHLLKNGIGSINKEDLI</sequence>
<evidence type="ECO:0000313" key="2">
    <source>
        <dbReference type="EMBL" id="DAG05954.1"/>
    </source>
</evidence>
<feature type="transmembrane region" description="Helical" evidence="1">
    <location>
        <begin position="38"/>
        <end position="57"/>
    </location>
</feature>
<dbReference type="EMBL" id="BK016265">
    <property type="protein sequence ID" value="DAG05954.1"/>
    <property type="molecule type" value="Genomic_DNA"/>
</dbReference>
<organism evidence="2">
    <name type="scientific">Myoviridae sp. ctkfK18</name>
    <dbReference type="NCBI Taxonomy" id="2825165"/>
    <lineage>
        <taxon>Viruses</taxon>
        <taxon>Duplodnaviria</taxon>
        <taxon>Heunggongvirae</taxon>
        <taxon>Uroviricota</taxon>
        <taxon>Caudoviricetes</taxon>
    </lineage>
</organism>
<feature type="transmembrane region" description="Helical" evidence="1">
    <location>
        <begin position="12"/>
        <end position="32"/>
    </location>
</feature>
<proteinExistence type="predicted"/>
<keyword evidence="1" id="KW-0812">Transmembrane</keyword>
<protein>
    <submittedName>
        <fullName evidence="2">Uncharacterized protein</fullName>
    </submittedName>
</protein>
<name>A0A8S5VGQ5_9CAUD</name>
<reference evidence="2" key="1">
    <citation type="journal article" date="2021" name="Proc. Natl. Acad. Sci. U.S.A.">
        <title>A Catalog of Tens of Thousands of Viruses from Human Metagenomes Reveals Hidden Associations with Chronic Diseases.</title>
        <authorList>
            <person name="Tisza M.J."/>
            <person name="Buck C.B."/>
        </authorList>
    </citation>
    <scope>NUCLEOTIDE SEQUENCE</scope>
    <source>
        <strain evidence="2">CtkfK18</strain>
    </source>
</reference>
<accession>A0A8S5VGQ5</accession>
<keyword evidence="1" id="KW-0472">Membrane</keyword>
<keyword evidence="1" id="KW-1133">Transmembrane helix</keyword>